<sequence length="274" mass="28459">MHDFSGMADAGGMGYPPSPLIGPWPRVFGCGAGVFKHQPFALLVCSIQGPRAIISLSDARLAYLIKGAKMLRTKHLKMAVVPMTLLALLSTAVPVASAQETTDESFYELTTTPSGGDMIVGEPGTTILFDSSNGELVDVLPPSEAEDYSVTVSRGCADSNAGCWAGGNALGDMQFAGTGTATGSWPYRNSYTTGNKSGQITFAINGVTYTPVAAGPWMRICHGRTALASTAYPLPAGKDVFLNFGPVSSDAGLCVPGVLTGRVRGLPCPSPCRC</sequence>
<evidence type="ECO:0000313" key="1">
    <source>
        <dbReference type="EMBL" id="ABB99376.1"/>
    </source>
</evidence>
<organism evidence="1">
    <name type="scientific">Bifidobacterium sp. A24</name>
    <dbReference type="NCBI Taxonomy" id="359132"/>
    <lineage>
        <taxon>Bacteria</taxon>
        <taxon>Bacillati</taxon>
        <taxon>Actinomycetota</taxon>
        <taxon>Actinomycetes</taxon>
        <taxon>Bifidobacteriales</taxon>
        <taxon>Bifidobacteriaceae</taxon>
        <taxon>Bifidobacterium</taxon>
    </lineage>
</organism>
<reference evidence="1" key="2">
    <citation type="journal article" date="2008" name="Biotechnol. Lett.">
        <title>Isolation and molecular characterization of a cryptic plasmid from Bifidobacterium longum.</title>
        <authorList>
            <person name="Park Y.S."/>
            <person name="Kim K.H."/>
            <person name="Park J.H."/>
            <person name="Oh I.K."/>
            <person name="Yoon S.S."/>
        </authorList>
    </citation>
    <scope>NUCLEOTIDE SEQUENCE</scope>
    <source>
        <strain evidence="1">A24</strain>
        <plasmid evidence="1">pBIFA24</plasmid>
    </source>
</reference>
<accession>Q2PZL4</accession>
<name>Q2PZL4_9BIFI</name>
<dbReference type="AlphaFoldDB" id="Q2PZL4"/>
<dbReference type="EMBL" id="DQ286581">
    <property type="protein sequence ID" value="ABB99376.1"/>
    <property type="molecule type" value="Genomic_DNA"/>
</dbReference>
<protein>
    <submittedName>
        <fullName evidence="1">MembA</fullName>
    </submittedName>
</protein>
<geneLocation type="plasmid" evidence="1">
    <name>pBIFA24</name>
</geneLocation>
<keyword evidence="1" id="KW-0614">Plasmid</keyword>
<proteinExistence type="predicted"/>
<reference evidence="1" key="1">
    <citation type="submission" date="2005-11" db="EMBL/GenBank/DDBJ databases">
        <title>Sequence analysis of plasmid pBIFA24 from Bifidobacterium sp. A24.</title>
        <authorList>
            <person name="Yoon S.-S."/>
            <person name="Park Y.-S."/>
            <person name="Kim K.-H."/>
            <person name="Oh I.-K."/>
            <person name="Park J.-H."/>
        </authorList>
    </citation>
    <scope>NUCLEOTIDE SEQUENCE</scope>
    <source>
        <strain evidence="1">A24</strain>
        <plasmid evidence="1">pBIFA24</plasmid>
    </source>
</reference>